<organism evidence="2">
    <name type="scientific">Rhizophora mucronata</name>
    <name type="common">Asiatic mangrove</name>
    <dbReference type="NCBI Taxonomy" id="61149"/>
    <lineage>
        <taxon>Eukaryota</taxon>
        <taxon>Viridiplantae</taxon>
        <taxon>Streptophyta</taxon>
        <taxon>Embryophyta</taxon>
        <taxon>Tracheophyta</taxon>
        <taxon>Spermatophyta</taxon>
        <taxon>Magnoliopsida</taxon>
        <taxon>eudicotyledons</taxon>
        <taxon>Gunneridae</taxon>
        <taxon>Pentapetalae</taxon>
        <taxon>rosids</taxon>
        <taxon>fabids</taxon>
        <taxon>Malpighiales</taxon>
        <taxon>Rhizophoraceae</taxon>
        <taxon>Rhizophora</taxon>
    </lineage>
</organism>
<proteinExistence type="predicted"/>
<dbReference type="InterPro" id="IPR025224">
    <property type="entry name" value="CCAR1/CCAR2"/>
</dbReference>
<protein>
    <submittedName>
        <fullName evidence="2">Uncharacterized protein</fullName>
    </submittedName>
</protein>
<evidence type="ECO:0000256" key="1">
    <source>
        <dbReference type="SAM" id="MobiDB-lite"/>
    </source>
</evidence>
<evidence type="ECO:0000313" key="2">
    <source>
        <dbReference type="EMBL" id="MBX03119.1"/>
    </source>
</evidence>
<accession>A0A2P2KBP3</accession>
<feature type="region of interest" description="Disordered" evidence="1">
    <location>
        <begin position="1"/>
        <end position="57"/>
    </location>
</feature>
<reference evidence="2" key="1">
    <citation type="submission" date="2018-02" db="EMBL/GenBank/DDBJ databases">
        <title>Rhizophora mucronata_Transcriptome.</title>
        <authorList>
            <person name="Meera S.P."/>
            <person name="Sreeshan A."/>
            <person name="Augustine A."/>
        </authorList>
    </citation>
    <scope>NUCLEOTIDE SEQUENCE</scope>
    <source>
        <tissue evidence="2">Leaf</tissue>
    </source>
</reference>
<dbReference type="GO" id="GO:0006355">
    <property type="term" value="P:regulation of DNA-templated transcription"/>
    <property type="evidence" value="ECO:0007669"/>
    <property type="project" value="InterPro"/>
</dbReference>
<dbReference type="GO" id="GO:0005634">
    <property type="term" value="C:nucleus"/>
    <property type="evidence" value="ECO:0007669"/>
    <property type="project" value="TreeGrafter"/>
</dbReference>
<dbReference type="AlphaFoldDB" id="A0A2P2KBP3"/>
<feature type="compositionally biased region" description="Polar residues" evidence="1">
    <location>
        <begin position="41"/>
        <end position="54"/>
    </location>
</feature>
<feature type="compositionally biased region" description="Low complexity" evidence="1">
    <location>
        <begin position="30"/>
        <end position="40"/>
    </location>
</feature>
<dbReference type="PANTHER" id="PTHR14304">
    <property type="entry name" value="CELL DIVISION CYCLE AND APOPTOSIS REGULATOR PROTEIN"/>
    <property type="match status" value="1"/>
</dbReference>
<dbReference type="PANTHER" id="PTHR14304:SF11">
    <property type="entry name" value="SAP DOMAIN-CONTAINING PROTEIN"/>
    <property type="match status" value="1"/>
</dbReference>
<feature type="compositionally biased region" description="Gly residues" evidence="1">
    <location>
        <begin position="17"/>
        <end position="29"/>
    </location>
</feature>
<sequence>MYSSRGSNAYGQQSYGGQSGYGQNLGPGYSGSSVGVPDGGTQHSLASRHSSMLGGSQEVDIGGYRVHTSSGTRYGGQYGSVYGSSAMSGAQQVPSMNAKGGGPSALEGRGGYSSVTDSPKFASGEYLAASSHGYSHKSDPLFVDKIPDYSALDRRQYIDRHSAYMGRDIQNDPAARYTDSLSFGHQHQASLLRQEQLLKSQSMQSASLDGGARSIHPDW</sequence>
<name>A0A2P2KBP3_RHIMU</name>
<dbReference type="EMBL" id="GGEC01022635">
    <property type="protein sequence ID" value="MBX03119.1"/>
    <property type="molecule type" value="Transcribed_RNA"/>
</dbReference>